<dbReference type="PANTHER" id="PTHR38032:SF1">
    <property type="entry name" value="RNA-BINDING PROTEIN KHPB N-TERMINAL DOMAIN-CONTAINING PROTEIN"/>
    <property type="match status" value="1"/>
</dbReference>
<dbReference type="AlphaFoldDB" id="A0AAW3JR28"/>
<dbReference type="RefSeq" id="WP_055944280.1">
    <property type="nucleotide sequence ID" value="NZ_JAQDCV010000002.1"/>
</dbReference>
<comment type="caution">
    <text evidence="2">The sequence shown here is derived from an EMBL/GenBank/DDBJ whole genome shotgun (WGS) entry which is preliminary data.</text>
</comment>
<dbReference type="InterPro" id="IPR046866">
    <property type="entry name" value="FapA_N"/>
</dbReference>
<evidence type="ECO:0000313" key="3">
    <source>
        <dbReference type="Proteomes" id="UP000050833"/>
    </source>
</evidence>
<protein>
    <recommendedName>
        <fullName evidence="1">Flagellar Assembly Protein A N-terminal region domain-containing protein</fullName>
    </recommendedName>
</protein>
<evidence type="ECO:0000313" key="2">
    <source>
        <dbReference type="EMBL" id="KQC84964.1"/>
    </source>
</evidence>
<reference evidence="2 3" key="1">
    <citation type="submission" date="2015-10" db="EMBL/GenBank/DDBJ databases">
        <title>Butyribacter intestini gen. nov., sp. nov., a butyric acid-producing bacterium of the family Lachnospiraceae isolated from the human faeces.</title>
        <authorList>
            <person name="Zou Y."/>
            <person name="Xue W."/>
            <person name="Luo G."/>
            <person name="Lv M."/>
        </authorList>
    </citation>
    <scope>NUCLEOTIDE SEQUENCE [LARGE SCALE GENOMIC DNA]</scope>
    <source>
        <strain evidence="2 3">TF01-11</strain>
    </source>
</reference>
<proteinExistence type="predicted"/>
<dbReference type="InterPro" id="IPR005646">
    <property type="entry name" value="FapA"/>
</dbReference>
<sequence>MEDKANAEVLGGGEVTFSDDGSEAYLCIITTDKTKSDYTVEDLAKRLKNAGIVNGIDKAELQKIIDERIYNVPVKVAEGKKAVDGIDGWYEFLFQTEIDTKPKILEDGSVDYSEYGDVPTVEEGQKVVIYHPAIPSEDGVSVRGETIIAKKGKELARLNGRGFIYDNEKKEYYAKYDGKITYRDDRLQIESELIIEGDVSFTTGDVTFQNDIHVRGNVLTGVKVISERGSIIVDGYVESAVLKAKKDIVLKNGMQGNGKGYLEAGGNVTGKFFEQVQIKAVNDVNANAIMNSDIECGQDVIVSGKYGIIIGGKVSATRYIHATIIGNMSEVKTTISAGVDGDLFAKLTKCEQDMSAVNGELAKITNVLGQIQILMEKSDRKDLGDKKMALMRTKIEKDTRLSELTKKKQDIVEKMGKANLAKVTIEKVIYPGNVVVINGVRAVVTEEEHHVEYARRGAGIIVYKIGE</sequence>
<evidence type="ECO:0000259" key="1">
    <source>
        <dbReference type="Pfam" id="PF20250"/>
    </source>
</evidence>
<dbReference type="InterPro" id="IPR046865">
    <property type="entry name" value="FapA_b_solenoid"/>
</dbReference>
<dbReference type="Pfam" id="PF20250">
    <property type="entry name" value="FapA_N"/>
    <property type="match status" value="1"/>
</dbReference>
<keyword evidence="3" id="KW-1185">Reference proteome</keyword>
<dbReference type="Proteomes" id="UP000050833">
    <property type="component" value="Unassembled WGS sequence"/>
</dbReference>
<organism evidence="2 3">
    <name type="scientific">Butyribacter intestini</name>
    <dbReference type="NCBI Taxonomy" id="1703332"/>
    <lineage>
        <taxon>Bacteria</taxon>
        <taxon>Bacillati</taxon>
        <taxon>Bacillota</taxon>
        <taxon>Clostridia</taxon>
        <taxon>Lachnospirales</taxon>
        <taxon>Lachnospiraceae</taxon>
        <taxon>Butyribacter</taxon>
    </lineage>
</organism>
<gene>
    <name evidence="2" type="ORF">APZ18_09620</name>
</gene>
<feature type="domain" description="Flagellar Assembly Protein A N-terminal region" evidence="1">
    <location>
        <begin position="14"/>
        <end position="183"/>
    </location>
</feature>
<dbReference type="Pfam" id="PF03961">
    <property type="entry name" value="FapA"/>
    <property type="match status" value="1"/>
</dbReference>
<accession>A0AAW3JR28</accession>
<name>A0AAW3JR28_9FIRM</name>
<dbReference type="EMBL" id="LLKB01000005">
    <property type="protein sequence ID" value="KQC84964.1"/>
    <property type="molecule type" value="Genomic_DNA"/>
</dbReference>
<dbReference type="PANTHER" id="PTHR38032">
    <property type="entry name" value="POLYMERASE-RELATED"/>
    <property type="match status" value="1"/>
</dbReference>